<evidence type="ECO:0000256" key="2">
    <source>
        <dbReference type="ARBA" id="ARBA00023002"/>
    </source>
</evidence>
<dbReference type="InterPro" id="IPR037165">
    <property type="entry name" value="AldOxase/xan_DH_Mopterin-bd_sf"/>
</dbReference>
<dbReference type="EMBL" id="QEKO01000001">
    <property type="protein sequence ID" value="PVY67823.1"/>
    <property type="molecule type" value="Genomic_DNA"/>
</dbReference>
<keyword evidence="1" id="KW-0500">Molybdenum</keyword>
<dbReference type="Pfam" id="PF20256">
    <property type="entry name" value="MoCoBD_2"/>
    <property type="match status" value="1"/>
</dbReference>
<dbReference type="PANTHER" id="PTHR11908">
    <property type="entry name" value="XANTHINE DEHYDROGENASE"/>
    <property type="match status" value="1"/>
</dbReference>
<dbReference type="OrthoDB" id="221297at2"/>
<protein>
    <submittedName>
        <fullName evidence="4">Carbon-monoxide dehydrogenase large subunit</fullName>
    </submittedName>
</protein>
<dbReference type="AlphaFoldDB" id="A0A2U1CPK1"/>
<gene>
    <name evidence="4" type="ORF">C7440_0206</name>
</gene>
<dbReference type="Pfam" id="PF01315">
    <property type="entry name" value="Ald_Xan_dh_C"/>
    <property type="match status" value="1"/>
</dbReference>
<dbReference type="Proteomes" id="UP000246145">
    <property type="component" value="Unassembled WGS sequence"/>
</dbReference>
<dbReference type="Gene3D" id="3.90.1170.50">
    <property type="entry name" value="Aldehyde oxidase/xanthine dehydrogenase, a/b hammerhead"/>
    <property type="match status" value="1"/>
</dbReference>
<dbReference type="GO" id="GO:0016491">
    <property type="term" value="F:oxidoreductase activity"/>
    <property type="evidence" value="ECO:0007669"/>
    <property type="project" value="UniProtKB-KW"/>
</dbReference>
<dbReference type="SMART" id="SM01008">
    <property type="entry name" value="Ald_Xan_dh_C"/>
    <property type="match status" value="1"/>
</dbReference>
<dbReference type="Pfam" id="PF02738">
    <property type="entry name" value="MoCoBD_1"/>
    <property type="match status" value="1"/>
</dbReference>
<keyword evidence="2" id="KW-0560">Oxidoreductase</keyword>
<dbReference type="InterPro" id="IPR046867">
    <property type="entry name" value="AldOxase/xan_DH_MoCoBD2"/>
</dbReference>
<dbReference type="InterPro" id="IPR016208">
    <property type="entry name" value="Ald_Oxase/xanthine_DH-like"/>
</dbReference>
<evidence type="ECO:0000313" key="4">
    <source>
        <dbReference type="EMBL" id="PVY67823.1"/>
    </source>
</evidence>
<evidence type="ECO:0000256" key="1">
    <source>
        <dbReference type="ARBA" id="ARBA00022505"/>
    </source>
</evidence>
<feature type="domain" description="Aldehyde oxidase/xanthine dehydrogenase a/b hammerhead" evidence="3">
    <location>
        <begin position="33"/>
        <end position="148"/>
    </location>
</feature>
<evidence type="ECO:0000313" key="5">
    <source>
        <dbReference type="Proteomes" id="UP000246145"/>
    </source>
</evidence>
<dbReference type="InterPro" id="IPR000674">
    <property type="entry name" value="Ald_Oxase/Xan_DH_a/b"/>
</dbReference>
<dbReference type="SUPFAM" id="SSF56003">
    <property type="entry name" value="Molybdenum cofactor-binding domain"/>
    <property type="match status" value="1"/>
</dbReference>
<comment type="caution">
    <text evidence="4">The sequence shown here is derived from an EMBL/GenBank/DDBJ whole genome shotgun (WGS) entry which is preliminary data.</text>
</comment>
<dbReference type="InterPro" id="IPR008274">
    <property type="entry name" value="AldOxase/xan_DH_MoCoBD1"/>
</dbReference>
<organism evidence="4 5">
    <name type="scientific">Pusillimonas noertemannii</name>
    <dbReference type="NCBI Taxonomy" id="305977"/>
    <lineage>
        <taxon>Bacteria</taxon>
        <taxon>Pseudomonadati</taxon>
        <taxon>Pseudomonadota</taxon>
        <taxon>Betaproteobacteria</taxon>
        <taxon>Burkholderiales</taxon>
        <taxon>Alcaligenaceae</taxon>
        <taxon>Pusillimonas</taxon>
    </lineage>
</organism>
<reference evidence="4 5" key="1">
    <citation type="submission" date="2018-04" db="EMBL/GenBank/DDBJ databases">
        <title>Genomic Encyclopedia of Type Strains, Phase IV (KMG-IV): sequencing the most valuable type-strain genomes for metagenomic binning, comparative biology and taxonomic classification.</title>
        <authorList>
            <person name="Goeker M."/>
        </authorList>
    </citation>
    <scope>NUCLEOTIDE SEQUENCE [LARGE SCALE GENOMIC DNA]</scope>
    <source>
        <strain evidence="4 5">DSM 10065</strain>
    </source>
</reference>
<dbReference type="GO" id="GO:0005506">
    <property type="term" value="F:iron ion binding"/>
    <property type="evidence" value="ECO:0007669"/>
    <property type="project" value="InterPro"/>
</dbReference>
<dbReference type="Gene3D" id="3.30.365.10">
    <property type="entry name" value="Aldehyde oxidase/xanthine dehydrogenase, molybdopterin binding domain"/>
    <property type="match status" value="4"/>
</dbReference>
<dbReference type="PANTHER" id="PTHR11908:SF132">
    <property type="entry name" value="ALDEHYDE OXIDASE 1-RELATED"/>
    <property type="match status" value="1"/>
</dbReference>
<keyword evidence="5" id="KW-1185">Reference proteome</keyword>
<dbReference type="SUPFAM" id="SSF54665">
    <property type="entry name" value="CO dehydrogenase molybdoprotein N-domain-like"/>
    <property type="match status" value="1"/>
</dbReference>
<accession>A0A2U1CPK1</accession>
<name>A0A2U1CPK1_9BURK</name>
<proteinExistence type="predicted"/>
<dbReference type="RefSeq" id="WP_116517129.1">
    <property type="nucleotide sequence ID" value="NZ_JACCEX010000001.1"/>
</dbReference>
<evidence type="ECO:0000259" key="3">
    <source>
        <dbReference type="SMART" id="SM01008"/>
    </source>
</evidence>
<sequence length="793" mass="85117">MTERIKFADEVATYSEGLVGKSVPRQTARRLATGRGRYLDDIDAGVPYHVAFYRSPYARARFTVGDLSAAQKMPGVMRIVTGVDLSAVCAPWVTRLEMLPEHVSAPQHPLAIDEVYWQGEPVIAVVAKTRAQAEDALDVIEIDWDDLEPVVDAAQALSPDSPLAHPQLPSNLALDREIRRGDSALVFGQAACVVKHRFSFGRQTGVPLEARGVVARYDPRTEELVVYQSHQSPFQMQEVYAKQLSMPLSRVRVLCPDVGGAFGIKLHAYPDEMAAVAIARLLAVPIKYQADRLESFVSDAHAREAIATAELALDEEGRILGLRFDALFTFGAVSLYPRSSVGEALQVLEMCGLAYNVPALHGRVRGAFVNKVPTGAYRAVGQPLASAIIEQLLDNAAASLGMDRMEIRRKNYIVDADLGGEGDKRLRGLSLHKCLDALKEDMGYGRLRQRQDELRKLGVYRGIGLCTFIEQTGVGAGLYGRNGVPVAGKESVRLQLGASGEITCSTSASESGQGAHTGLAQIIADGLGCPMDSIFVRSGDTLVDPTGGGAWASRGIALGGEAAHRAAKQLRANVLSIVAAWKSMEAAELEIDHGVVSLTNGEVICSLQQVARLAHYDSTQIPLAEIPSLSIECSYSPFEKPYFMANGIQAAEVEIDIETGQVKVLDFWVVEDCGTVINPLLVDEQIRGGVVQGIGAALFEHCIYSDTGQMSNASLADYLVPMASEMPDIHVSHVTTPEKETGIGAKGVGEAGTVGSIGAIWSAVNDALRPLEAAAENQPFTPDVILSAILRKA</sequence>
<dbReference type="InterPro" id="IPR036856">
    <property type="entry name" value="Ald_Oxase/Xan_DH_a/b_sf"/>
</dbReference>